<keyword evidence="2" id="KW-1185">Reference proteome</keyword>
<evidence type="ECO:0000313" key="2">
    <source>
        <dbReference type="Proteomes" id="UP000299102"/>
    </source>
</evidence>
<dbReference type="Proteomes" id="UP000299102">
    <property type="component" value="Unassembled WGS sequence"/>
</dbReference>
<protein>
    <submittedName>
        <fullName evidence="1">Uncharacterized protein</fullName>
    </submittedName>
</protein>
<gene>
    <name evidence="1" type="ORF">EVAR_14357_1</name>
</gene>
<proteinExistence type="predicted"/>
<sequence length="85" mass="9237">MPSEGYTLISRLGGQVASRLSNLSPYFTFKTATEREAIRIPERSRLAGAYLLGAEGPVFMAPARLTVASAAFAGHVDNRWKPLIN</sequence>
<evidence type="ECO:0000313" key="1">
    <source>
        <dbReference type="EMBL" id="GBP18587.1"/>
    </source>
</evidence>
<dbReference type="EMBL" id="BGZK01000099">
    <property type="protein sequence ID" value="GBP18587.1"/>
    <property type="molecule type" value="Genomic_DNA"/>
</dbReference>
<comment type="caution">
    <text evidence="1">The sequence shown here is derived from an EMBL/GenBank/DDBJ whole genome shotgun (WGS) entry which is preliminary data.</text>
</comment>
<accession>A0A4C1TX44</accession>
<reference evidence="1 2" key="1">
    <citation type="journal article" date="2019" name="Commun. Biol.">
        <title>The bagworm genome reveals a unique fibroin gene that provides high tensile strength.</title>
        <authorList>
            <person name="Kono N."/>
            <person name="Nakamura H."/>
            <person name="Ohtoshi R."/>
            <person name="Tomita M."/>
            <person name="Numata K."/>
            <person name="Arakawa K."/>
        </authorList>
    </citation>
    <scope>NUCLEOTIDE SEQUENCE [LARGE SCALE GENOMIC DNA]</scope>
</reference>
<name>A0A4C1TX44_EUMVA</name>
<dbReference type="AlphaFoldDB" id="A0A4C1TX44"/>
<organism evidence="1 2">
    <name type="scientific">Eumeta variegata</name>
    <name type="common">Bagworm moth</name>
    <name type="synonym">Eumeta japonica</name>
    <dbReference type="NCBI Taxonomy" id="151549"/>
    <lineage>
        <taxon>Eukaryota</taxon>
        <taxon>Metazoa</taxon>
        <taxon>Ecdysozoa</taxon>
        <taxon>Arthropoda</taxon>
        <taxon>Hexapoda</taxon>
        <taxon>Insecta</taxon>
        <taxon>Pterygota</taxon>
        <taxon>Neoptera</taxon>
        <taxon>Endopterygota</taxon>
        <taxon>Lepidoptera</taxon>
        <taxon>Glossata</taxon>
        <taxon>Ditrysia</taxon>
        <taxon>Tineoidea</taxon>
        <taxon>Psychidae</taxon>
        <taxon>Oiketicinae</taxon>
        <taxon>Eumeta</taxon>
    </lineage>
</organism>